<gene>
    <name evidence="5" type="ORF">Fmac_011046</name>
</gene>
<evidence type="ECO:0000256" key="4">
    <source>
        <dbReference type="SAM" id="MobiDB-lite"/>
    </source>
</evidence>
<dbReference type="GO" id="GO:0097237">
    <property type="term" value="P:cellular response to toxic substance"/>
    <property type="evidence" value="ECO:0007669"/>
    <property type="project" value="UniProtKB-ARBA"/>
</dbReference>
<dbReference type="EMBL" id="JBGMDY010000004">
    <property type="protein sequence ID" value="KAL2336600.1"/>
    <property type="molecule type" value="Genomic_DNA"/>
</dbReference>
<dbReference type="GO" id="GO:0016491">
    <property type="term" value="F:oxidoreductase activity"/>
    <property type="evidence" value="ECO:0007669"/>
    <property type="project" value="UniProtKB-KW"/>
</dbReference>
<dbReference type="Gene3D" id="3.50.50.60">
    <property type="entry name" value="FAD/NAD(P)-binding domain"/>
    <property type="match status" value="2"/>
</dbReference>
<keyword evidence="2" id="KW-0285">Flavoprotein</keyword>
<accession>A0ABD1MLB1</accession>
<sequence>MSFYNYLDLVGTCLRDTPVSYWTSVLRQPDDVVPAQAGPLRGLATSPRAASSPPPTTSRTSLGSPTASSAAASSVSGFPFRVFTNSRTIEVEDVIVATGAVAKRLPFIDSDEGHDDYWNRRISACIVCDGASPIFQNKPLAKANDGGENKRAIGGLKVKFVQKHEFGYDKYSNENFFQDLPNPVLEQHYQRNSININTYTVTLINSQLSDKSDVKRPN</sequence>
<evidence type="ECO:0000313" key="5">
    <source>
        <dbReference type="EMBL" id="KAL2336600.1"/>
    </source>
</evidence>
<comment type="caution">
    <text evidence="5">The sequence shown here is derived from an EMBL/GenBank/DDBJ whole genome shotgun (WGS) entry which is preliminary data.</text>
</comment>
<dbReference type="PANTHER" id="PTHR48105">
    <property type="entry name" value="THIOREDOXIN REDUCTASE 1-RELATED-RELATED"/>
    <property type="match status" value="1"/>
</dbReference>
<evidence type="ECO:0000256" key="1">
    <source>
        <dbReference type="ARBA" id="ARBA00009333"/>
    </source>
</evidence>
<reference evidence="5 6" key="1">
    <citation type="submission" date="2024-08" db="EMBL/GenBank/DDBJ databases">
        <title>Insights into the chromosomal genome structure of Flemingia macrophylla.</title>
        <authorList>
            <person name="Ding Y."/>
            <person name="Zhao Y."/>
            <person name="Bi W."/>
            <person name="Wu M."/>
            <person name="Zhao G."/>
            <person name="Gong Y."/>
            <person name="Li W."/>
            <person name="Zhang P."/>
        </authorList>
    </citation>
    <scope>NUCLEOTIDE SEQUENCE [LARGE SCALE GENOMIC DNA]</scope>
    <source>
        <strain evidence="5">DYQJB</strain>
        <tissue evidence="5">Leaf</tissue>
    </source>
</reference>
<name>A0ABD1MLB1_9FABA</name>
<keyword evidence="3" id="KW-0560">Oxidoreductase</keyword>
<proteinExistence type="inferred from homology"/>
<feature type="region of interest" description="Disordered" evidence="4">
    <location>
        <begin position="36"/>
        <end position="72"/>
    </location>
</feature>
<organism evidence="5 6">
    <name type="scientific">Flemingia macrophylla</name>
    <dbReference type="NCBI Taxonomy" id="520843"/>
    <lineage>
        <taxon>Eukaryota</taxon>
        <taxon>Viridiplantae</taxon>
        <taxon>Streptophyta</taxon>
        <taxon>Embryophyta</taxon>
        <taxon>Tracheophyta</taxon>
        <taxon>Spermatophyta</taxon>
        <taxon>Magnoliopsida</taxon>
        <taxon>eudicotyledons</taxon>
        <taxon>Gunneridae</taxon>
        <taxon>Pentapetalae</taxon>
        <taxon>rosids</taxon>
        <taxon>fabids</taxon>
        <taxon>Fabales</taxon>
        <taxon>Fabaceae</taxon>
        <taxon>Papilionoideae</taxon>
        <taxon>50 kb inversion clade</taxon>
        <taxon>NPAAA clade</taxon>
        <taxon>indigoferoid/millettioid clade</taxon>
        <taxon>Phaseoleae</taxon>
        <taxon>Flemingia</taxon>
    </lineage>
</organism>
<evidence type="ECO:0000256" key="2">
    <source>
        <dbReference type="ARBA" id="ARBA00022630"/>
    </source>
</evidence>
<feature type="compositionally biased region" description="Low complexity" evidence="4">
    <location>
        <begin position="43"/>
        <end position="72"/>
    </location>
</feature>
<dbReference type="InterPro" id="IPR036188">
    <property type="entry name" value="FAD/NAD-bd_sf"/>
</dbReference>
<dbReference type="Proteomes" id="UP001603857">
    <property type="component" value="Unassembled WGS sequence"/>
</dbReference>
<keyword evidence="6" id="KW-1185">Reference proteome</keyword>
<protein>
    <submittedName>
        <fullName evidence="5">Uncharacterized protein</fullName>
    </submittedName>
</protein>
<evidence type="ECO:0000313" key="6">
    <source>
        <dbReference type="Proteomes" id="UP001603857"/>
    </source>
</evidence>
<dbReference type="InterPro" id="IPR050097">
    <property type="entry name" value="Ferredoxin-NADP_redctase_2"/>
</dbReference>
<comment type="similarity">
    <text evidence="1">Belongs to the class-II pyridine nucleotide-disulfide oxidoreductase family.</text>
</comment>
<dbReference type="AlphaFoldDB" id="A0ABD1MLB1"/>
<evidence type="ECO:0000256" key="3">
    <source>
        <dbReference type="ARBA" id="ARBA00023002"/>
    </source>
</evidence>